<protein>
    <recommendedName>
        <fullName evidence="5 6">Diaminopimelate decarboxylase</fullName>
        <shortName evidence="5">DAP decarboxylase</shortName>
        <shortName evidence="5">DAPDC</shortName>
        <ecNumber evidence="5 6">4.1.1.20</ecNumber>
    </recommendedName>
</protein>
<comment type="catalytic activity">
    <reaction evidence="5 8">
        <text>meso-2,6-diaminopimelate + H(+) = L-lysine + CO2</text>
        <dbReference type="Rhea" id="RHEA:15101"/>
        <dbReference type="ChEBI" id="CHEBI:15378"/>
        <dbReference type="ChEBI" id="CHEBI:16526"/>
        <dbReference type="ChEBI" id="CHEBI:32551"/>
        <dbReference type="ChEBI" id="CHEBI:57791"/>
        <dbReference type="EC" id="4.1.1.20"/>
    </reaction>
</comment>
<dbReference type="PRINTS" id="PR01179">
    <property type="entry name" value="ODADCRBXLASE"/>
</dbReference>
<dbReference type="InterPro" id="IPR002986">
    <property type="entry name" value="DAP_deCOOHase_LysA"/>
</dbReference>
<comment type="similarity">
    <text evidence="5">Belongs to the Orn/Lys/Arg decarboxylase class-II family. LysA subfamily.</text>
</comment>
<evidence type="ECO:0000256" key="4">
    <source>
        <dbReference type="ARBA" id="ARBA00023239"/>
    </source>
</evidence>
<evidence type="ECO:0000313" key="12">
    <source>
        <dbReference type="Proteomes" id="UP000431922"/>
    </source>
</evidence>
<feature type="modified residue" description="N6-(pyridoxal phosphate)lysine" evidence="5 7">
    <location>
        <position position="51"/>
    </location>
</feature>
<dbReference type="NCBIfam" id="TIGR01048">
    <property type="entry name" value="lysA"/>
    <property type="match status" value="1"/>
</dbReference>
<dbReference type="CDD" id="cd06828">
    <property type="entry name" value="PLPDE_III_DapDC"/>
    <property type="match status" value="1"/>
</dbReference>
<name>A0A845B2J1_9SPHN</name>
<dbReference type="GO" id="GO:0008836">
    <property type="term" value="F:diaminopimelate decarboxylase activity"/>
    <property type="evidence" value="ECO:0007669"/>
    <property type="project" value="UniProtKB-UniRule"/>
</dbReference>
<keyword evidence="12" id="KW-1185">Reference proteome</keyword>
<dbReference type="GO" id="GO:0009089">
    <property type="term" value="P:lysine biosynthetic process via diaminopimelate"/>
    <property type="evidence" value="ECO:0007669"/>
    <property type="project" value="UniProtKB-UniRule"/>
</dbReference>
<dbReference type="PANTHER" id="PTHR43727">
    <property type="entry name" value="DIAMINOPIMELATE DECARBOXYLASE"/>
    <property type="match status" value="1"/>
</dbReference>
<dbReference type="InterPro" id="IPR022644">
    <property type="entry name" value="De-COase2_N"/>
</dbReference>
<feature type="binding site" evidence="5">
    <location>
        <position position="305"/>
    </location>
    <ligand>
        <name>substrate</name>
    </ligand>
</feature>
<comment type="cofactor">
    <cofactor evidence="1 5 7 8">
        <name>pyridoxal 5'-phosphate</name>
        <dbReference type="ChEBI" id="CHEBI:597326"/>
    </cofactor>
</comment>
<evidence type="ECO:0000256" key="1">
    <source>
        <dbReference type="ARBA" id="ARBA00001933"/>
    </source>
</evidence>
<feature type="binding site" evidence="5">
    <location>
        <position position="363"/>
    </location>
    <ligand>
        <name>pyridoxal 5'-phosphate</name>
        <dbReference type="ChEBI" id="CHEBI:597326"/>
    </ligand>
</feature>
<feature type="binding site" evidence="5">
    <location>
        <position position="363"/>
    </location>
    <ligand>
        <name>substrate</name>
    </ligand>
</feature>
<comment type="caution">
    <text evidence="11">The sequence shown here is derived from an EMBL/GenBank/DDBJ whole genome shotgun (WGS) entry which is preliminary data.</text>
</comment>
<feature type="binding site" evidence="5">
    <location>
        <position position="269"/>
    </location>
    <ligand>
        <name>substrate</name>
    </ligand>
</feature>
<keyword evidence="3 5" id="KW-0663">Pyridoxal phosphate</keyword>
<comment type="function">
    <text evidence="5">Specifically catalyzes the decarboxylation of meso-diaminopimelate (meso-DAP) to L-lysine.</text>
</comment>
<evidence type="ECO:0000256" key="2">
    <source>
        <dbReference type="ARBA" id="ARBA00022793"/>
    </source>
</evidence>
<comment type="pathway">
    <text evidence="5 8">Amino-acid biosynthesis; L-lysine biosynthesis via DAP pathway; L-lysine from DL-2,6-diaminopimelate: step 1/1.</text>
</comment>
<evidence type="ECO:0000256" key="8">
    <source>
        <dbReference type="RuleBase" id="RU003738"/>
    </source>
</evidence>
<dbReference type="SUPFAM" id="SSF50621">
    <property type="entry name" value="Alanine racemase C-terminal domain-like"/>
    <property type="match status" value="1"/>
</dbReference>
<dbReference type="FunFam" id="3.20.20.10:FF:000003">
    <property type="entry name" value="Diaminopimelate decarboxylase"/>
    <property type="match status" value="1"/>
</dbReference>
<dbReference type="SUPFAM" id="SSF51419">
    <property type="entry name" value="PLP-binding barrel"/>
    <property type="match status" value="1"/>
</dbReference>
<feature type="active site" description="Proton donor" evidence="7">
    <location>
        <position position="334"/>
    </location>
</feature>
<dbReference type="InterPro" id="IPR000183">
    <property type="entry name" value="Orn/DAP/Arg_de-COase"/>
</dbReference>
<dbReference type="InterPro" id="IPR029066">
    <property type="entry name" value="PLP-binding_barrel"/>
</dbReference>
<dbReference type="EMBL" id="WTYL01000002">
    <property type="protein sequence ID" value="MXP44538.1"/>
    <property type="molecule type" value="Genomic_DNA"/>
</dbReference>
<keyword evidence="4 5" id="KW-0456">Lyase</keyword>
<proteinExistence type="inferred from homology"/>
<dbReference type="PROSITE" id="PS00879">
    <property type="entry name" value="ODR_DC_2_2"/>
    <property type="match status" value="1"/>
</dbReference>
<dbReference type="InterPro" id="IPR022643">
    <property type="entry name" value="De-COase2_C"/>
</dbReference>
<feature type="domain" description="Orn/DAP/Arg decarboxylase 2 N-terminal" evidence="10">
    <location>
        <begin position="26"/>
        <end position="272"/>
    </location>
</feature>
<dbReference type="Gene3D" id="3.20.20.10">
    <property type="entry name" value="Alanine racemase"/>
    <property type="match status" value="1"/>
</dbReference>
<dbReference type="EC" id="4.1.1.20" evidence="5 6"/>
<dbReference type="UniPathway" id="UPA00034">
    <property type="reaction ID" value="UER00027"/>
</dbReference>
<dbReference type="OrthoDB" id="9802241at2"/>
<evidence type="ECO:0000256" key="5">
    <source>
        <dbReference type="HAMAP-Rule" id="MF_02120"/>
    </source>
</evidence>
<feature type="binding site" evidence="5">
    <location>
        <position position="309"/>
    </location>
    <ligand>
        <name>substrate</name>
    </ligand>
</feature>
<dbReference type="Proteomes" id="UP000431922">
    <property type="component" value="Unassembled WGS sequence"/>
</dbReference>
<dbReference type="AlphaFoldDB" id="A0A845B2J1"/>
<keyword evidence="5" id="KW-0028">Amino-acid biosynthesis</keyword>
<dbReference type="PANTHER" id="PTHR43727:SF2">
    <property type="entry name" value="GROUP IV DECARBOXYLASE"/>
    <property type="match status" value="1"/>
</dbReference>
<evidence type="ECO:0000256" key="6">
    <source>
        <dbReference type="NCBIfam" id="TIGR01048"/>
    </source>
</evidence>
<dbReference type="InterPro" id="IPR022657">
    <property type="entry name" value="De-COase2_CS"/>
</dbReference>
<accession>A0A845B2J1</accession>
<evidence type="ECO:0000259" key="9">
    <source>
        <dbReference type="Pfam" id="PF00278"/>
    </source>
</evidence>
<reference evidence="11 12" key="1">
    <citation type="submission" date="2019-12" db="EMBL/GenBank/DDBJ databases">
        <title>Genomic-based taxomic classification of the family Erythrobacteraceae.</title>
        <authorList>
            <person name="Xu L."/>
        </authorList>
    </citation>
    <scope>NUCLEOTIDE SEQUENCE [LARGE SCALE GENOMIC DNA]</scope>
    <source>
        <strain evidence="11 12">KCTC 42453</strain>
    </source>
</reference>
<sequence length="410" mass="43219">MHCERVPLPLIAEQVGTPAYVYSTASMRNQVLALREALAPTGEPLIAYAVKANPNAAILTTFAAEGLGADVVSIGEYVRARAAGIAPEKIVFSGVGKTADEMAAALDGGLYQFNIESAEEAEMLSQVAQAADKRAPAAIRINPDVEAGSHPKISTGAARNKFGISMAEALDIFGRLDAFPGLDLRGVAVHIGSQLTNLSVLETAFTKIGDLVSGLRDRGHEIATVDLGGGLGINYDPRDALAPSPADYGAMIRRVSACWGVRLIVEPGRLLVGSAGVLLTRVIRVKAGAVHPFVVLDAGMNDLMRPALYDAWHAINAVNPTGQQMTADIVGPVCETGDTFALGRIIDQVDAGSLVVIGQAGAYAATMASSYNSRPLISEVMINGEDWAIVRERETIQSYLVTPPLPPWLR</sequence>
<keyword evidence="2 5" id="KW-0210">Decarboxylase</keyword>
<dbReference type="GO" id="GO:0030170">
    <property type="term" value="F:pyridoxal phosphate binding"/>
    <property type="evidence" value="ECO:0007669"/>
    <property type="project" value="UniProtKB-UniRule"/>
</dbReference>
<evidence type="ECO:0000259" key="10">
    <source>
        <dbReference type="Pfam" id="PF02784"/>
    </source>
</evidence>
<dbReference type="Pfam" id="PF02784">
    <property type="entry name" value="Orn_Arg_deC_N"/>
    <property type="match status" value="1"/>
</dbReference>
<feature type="binding site" evidence="5">
    <location>
        <begin position="266"/>
        <end position="269"/>
    </location>
    <ligand>
        <name>pyridoxal 5'-phosphate</name>
        <dbReference type="ChEBI" id="CHEBI:597326"/>
    </ligand>
</feature>
<evidence type="ECO:0000256" key="3">
    <source>
        <dbReference type="ARBA" id="ARBA00022898"/>
    </source>
</evidence>
<dbReference type="Pfam" id="PF00278">
    <property type="entry name" value="Orn_DAP_Arg_deC"/>
    <property type="match status" value="1"/>
</dbReference>
<feature type="binding site" evidence="5">
    <location>
        <position position="335"/>
    </location>
    <ligand>
        <name>substrate</name>
    </ligand>
</feature>
<organism evidence="11 12">
    <name type="scientific">Allopontixanthobacter sediminis</name>
    <dbReference type="NCBI Taxonomy" id="1689985"/>
    <lineage>
        <taxon>Bacteria</taxon>
        <taxon>Pseudomonadati</taxon>
        <taxon>Pseudomonadota</taxon>
        <taxon>Alphaproteobacteria</taxon>
        <taxon>Sphingomonadales</taxon>
        <taxon>Erythrobacteraceae</taxon>
        <taxon>Allopontixanthobacter</taxon>
    </lineage>
</organism>
<evidence type="ECO:0000313" key="11">
    <source>
        <dbReference type="EMBL" id="MXP44538.1"/>
    </source>
</evidence>
<dbReference type="PRINTS" id="PR01181">
    <property type="entry name" value="DAPDCRBXLASE"/>
</dbReference>
<keyword evidence="5 8" id="KW-0457">Lysine biosynthesis</keyword>
<gene>
    <name evidence="5 11" type="primary">lysA</name>
    <name evidence="11" type="ORF">GRI65_08720</name>
</gene>
<dbReference type="Gene3D" id="2.40.37.10">
    <property type="entry name" value="Lyase, Ornithine Decarboxylase, Chain A, domain 1"/>
    <property type="match status" value="1"/>
</dbReference>
<dbReference type="HAMAP" id="MF_02120">
    <property type="entry name" value="LysA"/>
    <property type="match status" value="1"/>
</dbReference>
<dbReference type="InterPro" id="IPR009006">
    <property type="entry name" value="Ala_racemase/Decarboxylase_C"/>
</dbReference>
<evidence type="ECO:0000256" key="7">
    <source>
        <dbReference type="PIRSR" id="PIRSR600183-50"/>
    </source>
</evidence>
<feature type="domain" description="Orn/DAP/Arg decarboxylase 2 C-terminal" evidence="9">
    <location>
        <begin position="20"/>
        <end position="361"/>
    </location>
</feature>
<comment type="subunit">
    <text evidence="5">Homodimer.</text>
</comment>
<feature type="binding site" evidence="5">
    <location>
        <position position="230"/>
    </location>
    <ligand>
        <name>pyridoxal 5'-phosphate</name>
        <dbReference type="ChEBI" id="CHEBI:597326"/>
    </ligand>
</feature>